<feature type="region of interest" description="Disordered" evidence="1">
    <location>
        <begin position="1"/>
        <end position="120"/>
    </location>
</feature>
<evidence type="ECO:0000313" key="2">
    <source>
        <dbReference type="EMBL" id="TNN22397.1"/>
    </source>
</evidence>
<proteinExistence type="predicted"/>
<gene>
    <name evidence="2" type="ORF">EYF80_067489</name>
</gene>
<feature type="compositionally biased region" description="Basic and acidic residues" evidence="1">
    <location>
        <begin position="77"/>
        <end position="88"/>
    </location>
</feature>
<accession>A0A4Z2E0Z8</accession>
<evidence type="ECO:0000313" key="3">
    <source>
        <dbReference type="Proteomes" id="UP000314294"/>
    </source>
</evidence>
<dbReference type="EMBL" id="SRLO01022683">
    <property type="protein sequence ID" value="TNN22397.1"/>
    <property type="molecule type" value="Genomic_DNA"/>
</dbReference>
<organism evidence="2 3">
    <name type="scientific">Liparis tanakae</name>
    <name type="common">Tanaka's snailfish</name>
    <dbReference type="NCBI Taxonomy" id="230148"/>
    <lineage>
        <taxon>Eukaryota</taxon>
        <taxon>Metazoa</taxon>
        <taxon>Chordata</taxon>
        <taxon>Craniata</taxon>
        <taxon>Vertebrata</taxon>
        <taxon>Euteleostomi</taxon>
        <taxon>Actinopterygii</taxon>
        <taxon>Neopterygii</taxon>
        <taxon>Teleostei</taxon>
        <taxon>Neoteleostei</taxon>
        <taxon>Acanthomorphata</taxon>
        <taxon>Eupercaria</taxon>
        <taxon>Perciformes</taxon>
        <taxon>Cottioidei</taxon>
        <taxon>Cottales</taxon>
        <taxon>Liparidae</taxon>
        <taxon>Liparis</taxon>
    </lineage>
</organism>
<comment type="caution">
    <text evidence="2">The sequence shown here is derived from an EMBL/GenBank/DDBJ whole genome shotgun (WGS) entry which is preliminary data.</text>
</comment>
<dbReference type="Proteomes" id="UP000314294">
    <property type="component" value="Unassembled WGS sequence"/>
</dbReference>
<dbReference type="AlphaFoldDB" id="A0A4Z2E0Z8"/>
<protein>
    <submittedName>
        <fullName evidence="2">Uncharacterized protein</fullName>
    </submittedName>
</protein>
<name>A0A4Z2E0Z8_9TELE</name>
<sequence length="120" mass="12880">MWSRSEAVGRLQINSSSGRSAICGLGSSPKPRGDAAAAAAARPYERHRRPLITRRTANQTADGREDDLCLRPGCIEPSDRGDAGEGRRTPKTSNQILMHESSANEDDGRAGCNFNGVDEI</sequence>
<keyword evidence="3" id="KW-1185">Reference proteome</keyword>
<reference evidence="2 3" key="1">
    <citation type="submission" date="2019-03" db="EMBL/GenBank/DDBJ databases">
        <title>First draft genome of Liparis tanakae, snailfish: a comprehensive survey of snailfish specific genes.</title>
        <authorList>
            <person name="Kim W."/>
            <person name="Song I."/>
            <person name="Jeong J.-H."/>
            <person name="Kim D."/>
            <person name="Kim S."/>
            <person name="Ryu S."/>
            <person name="Song J.Y."/>
            <person name="Lee S.K."/>
        </authorList>
    </citation>
    <scope>NUCLEOTIDE SEQUENCE [LARGE SCALE GENOMIC DNA]</scope>
    <source>
        <tissue evidence="2">Muscle</tissue>
    </source>
</reference>
<evidence type="ECO:0000256" key="1">
    <source>
        <dbReference type="SAM" id="MobiDB-lite"/>
    </source>
</evidence>